<sequence>MSRTARRAALALATLLAVLVGGPAVASAADRYVALGDSYSSGTGTRTYTNTTCQRSASAYPSLLAAARPNTALTFVACSGATTGDVLANQIASVTSTTKLVSISVGGNDAGFADVLTECALPAWASNCAAAVTTAQNYIRNTLPAKLNSVYAQIRSRAPTAKVAVLGYPRIFNGEDCNAATFFSPSDETSLNATADLMRTTIRGRAQAYGFSFGDVIPGFVGHAVCDTSAWINGFSNPIGESYHPNVAGHRSGYLPVARAILG</sequence>
<feature type="domain" description="SGNH hydrolase-type esterase" evidence="1">
    <location>
        <begin position="34"/>
        <end position="251"/>
    </location>
</feature>
<organism evidence="2">
    <name type="scientific">freshwater metagenome</name>
    <dbReference type="NCBI Taxonomy" id="449393"/>
    <lineage>
        <taxon>unclassified sequences</taxon>
        <taxon>metagenomes</taxon>
        <taxon>ecological metagenomes</taxon>
    </lineage>
</organism>
<proteinExistence type="predicted"/>
<gene>
    <name evidence="2" type="ORF">UFOPK3564_00196</name>
</gene>
<dbReference type="CDD" id="cd01823">
    <property type="entry name" value="SEST_like"/>
    <property type="match status" value="1"/>
</dbReference>
<dbReference type="PANTHER" id="PTHR37981">
    <property type="entry name" value="LIPASE 2"/>
    <property type="match status" value="1"/>
</dbReference>
<dbReference type="GO" id="GO:0004806">
    <property type="term" value="F:triacylglycerol lipase activity"/>
    <property type="evidence" value="ECO:0007669"/>
    <property type="project" value="TreeGrafter"/>
</dbReference>
<evidence type="ECO:0000259" key="1">
    <source>
        <dbReference type="Pfam" id="PF13472"/>
    </source>
</evidence>
<protein>
    <submittedName>
        <fullName evidence="2">Unannotated protein</fullName>
    </submittedName>
</protein>
<dbReference type="InterPro" id="IPR036514">
    <property type="entry name" value="SGNH_hydro_sf"/>
</dbReference>
<reference evidence="2" key="1">
    <citation type="submission" date="2020-05" db="EMBL/GenBank/DDBJ databases">
        <authorList>
            <person name="Chiriac C."/>
            <person name="Salcher M."/>
            <person name="Ghai R."/>
            <person name="Kavagutti S V."/>
        </authorList>
    </citation>
    <scope>NUCLEOTIDE SEQUENCE</scope>
</reference>
<dbReference type="Pfam" id="PF13472">
    <property type="entry name" value="Lipase_GDSL_2"/>
    <property type="match status" value="1"/>
</dbReference>
<dbReference type="InterPro" id="IPR013830">
    <property type="entry name" value="SGNH_hydro"/>
</dbReference>
<dbReference type="SUPFAM" id="SSF52266">
    <property type="entry name" value="SGNH hydrolase"/>
    <property type="match status" value="1"/>
</dbReference>
<dbReference type="PANTHER" id="PTHR37981:SF1">
    <property type="entry name" value="SGNH HYDROLASE-TYPE ESTERASE DOMAIN-CONTAINING PROTEIN"/>
    <property type="match status" value="1"/>
</dbReference>
<dbReference type="GO" id="GO:0019433">
    <property type="term" value="P:triglyceride catabolic process"/>
    <property type="evidence" value="ECO:0007669"/>
    <property type="project" value="TreeGrafter"/>
</dbReference>
<evidence type="ECO:0000313" key="2">
    <source>
        <dbReference type="EMBL" id="CAB4894160.1"/>
    </source>
</evidence>
<accession>A0A6J7FMW2</accession>
<dbReference type="EMBL" id="CAFBMK010000006">
    <property type="protein sequence ID" value="CAB4894160.1"/>
    <property type="molecule type" value="Genomic_DNA"/>
</dbReference>
<dbReference type="InterPro" id="IPR037460">
    <property type="entry name" value="SEST-like"/>
</dbReference>
<dbReference type="AlphaFoldDB" id="A0A6J7FMW2"/>
<dbReference type="Gene3D" id="3.40.50.1110">
    <property type="entry name" value="SGNH hydrolase"/>
    <property type="match status" value="1"/>
</dbReference>
<name>A0A6J7FMW2_9ZZZZ</name>